<feature type="region of interest" description="Disordered" evidence="1">
    <location>
        <begin position="1"/>
        <end position="92"/>
    </location>
</feature>
<feature type="transmembrane region" description="Helical" evidence="2">
    <location>
        <begin position="97"/>
        <end position="122"/>
    </location>
</feature>
<gene>
    <name evidence="3" type="ORF">GCM10010121_089470</name>
</gene>
<feature type="compositionally biased region" description="Low complexity" evidence="1">
    <location>
        <begin position="47"/>
        <end position="60"/>
    </location>
</feature>
<dbReference type="AlphaFoldDB" id="A0A917UL87"/>
<feature type="compositionally biased region" description="Pro residues" evidence="1">
    <location>
        <begin position="9"/>
        <end position="18"/>
    </location>
</feature>
<feature type="transmembrane region" description="Helical" evidence="2">
    <location>
        <begin position="128"/>
        <end position="146"/>
    </location>
</feature>
<proteinExistence type="predicted"/>
<evidence type="ECO:0008006" key="5">
    <source>
        <dbReference type="Google" id="ProtNLM"/>
    </source>
</evidence>
<reference evidence="3" key="1">
    <citation type="journal article" date="2014" name="Int. J. Syst. Evol. Microbiol.">
        <title>Complete genome sequence of Corynebacterium casei LMG S-19264T (=DSM 44701T), isolated from a smear-ripened cheese.</title>
        <authorList>
            <consortium name="US DOE Joint Genome Institute (JGI-PGF)"/>
            <person name="Walter F."/>
            <person name="Albersmeier A."/>
            <person name="Kalinowski J."/>
            <person name="Ruckert C."/>
        </authorList>
    </citation>
    <scope>NUCLEOTIDE SEQUENCE</scope>
    <source>
        <strain evidence="3">JCM 3086</strain>
    </source>
</reference>
<dbReference type="Proteomes" id="UP000657574">
    <property type="component" value="Unassembled WGS sequence"/>
</dbReference>
<feature type="transmembrane region" description="Helical" evidence="2">
    <location>
        <begin position="153"/>
        <end position="172"/>
    </location>
</feature>
<evidence type="ECO:0000313" key="4">
    <source>
        <dbReference type="Proteomes" id="UP000657574"/>
    </source>
</evidence>
<evidence type="ECO:0000313" key="3">
    <source>
        <dbReference type="EMBL" id="GGJ64912.1"/>
    </source>
</evidence>
<feature type="transmembrane region" description="Helical" evidence="2">
    <location>
        <begin position="257"/>
        <end position="276"/>
    </location>
</feature>
<comment type="caution">
    <text evidence="3">The sequence shown here is derived from an EMBL/GenBank/DDBJ whole genome shotgun (WGS) entry which is preliminary data.</text>
</comment>
<evidence type="ECO:0000256" key="2">
    <source>
        <dbReference type="SAM" id="Phobius"/>
    </source>
</evidence>
<sequence length="287" mass="29919">MEAGDVLPATPPTGPPPDGEGEWSTDAIRQAFGRQTRQAVRRRRARPTAGTARAAWTAGSGDEEGRGTVADGVTAKTGDGTAGGAGRQPAPRSAGRTALVTAILVVFAVAGLCGLLLLPLYVPTAVTVVLWIVYALLLAVGLMWLAGAESGCWTAGVALVLALVAWAAGSIGRDKVVLLTFGKTVTAQVIKERTETRSRYTTWHYTLRASDGSAVPGGDMTFSRDTLNPGDRVSVRADPEGRVEPLLSSRLSAGGDLWSAAGFTVAVVLTILWTGITGRRRRDDTPG</sequence>
<accession>A0A917UL87</accession>
<keyword evidence="2" id="KW-0812">Transmembrane</keyword>
<keyword evidence="4" id="KW-1185">Reference proteome</keyword>
<dbReference type="RefSeq" id="WP_189317042.1">
    <property type="nucleotide sequence ID" value="NZ_BMQA01000083.1"/>
</dbReference>
<keyword evidence="2" id="KW-0472">Membrane</keyword>
<keyword evidence="2" id="KW-1133">Transmembrane helix</keyword>
<feature type="compositionally biased region" description="Low complexity" evidence="1">
    <location>
        <begin position="70"/>
        <end position="79"/>
    </location>
</feature>
<name>A0A917UL87_9ACTN</name>
<organism evidence="3 4">
    <name type="scientific">Streptomyces brasiliensis</name>
    <dbReference type="NCBI Taxonomy" id="1954"/>
    <lineage>
        <taxon>Bacteria</taxon>
        <taxon>Bacillati</taxon>
        <taxon>Actinomycetota</taxon>
        <taxon>Actinomycetes</taxon>
        <taxon>Kitasatosporales</taxon>
        <taxon>Streptomycetaceae</taxon>
        <taxon>Streptomyces</taxon>
    </lineage>
</organism>
<reference evidence="3" key="2">
    <citation type="submission" date="2020-09" db="EMBL/GenBank/DDBJ databases">
        <authorList>
            <person name="Sun Q."/>
            <person name="Ohkuma M."/>
        </authorList>
    </citation>
    <scope>NUCLEOTIDE SEQUENCE</scope>
    <source>
        <strain evidence="3">JCM 3086</strain>
    </source>
</reference>
<dbReference type="EMBL" id="BMQA01000083">
    <property type="protein sequence ID" value="GGJ64912.1"/>
    <property type="molecule type" value="Genomic_DNA"/>
</dbReference>
<protein>
    <recommendedName>
        <fullName evidence="5">DUF3592 domain-containing protein</fullName>
    </recommendedName>
</protein>
<evidence type="ECO:0000256" key="1">
    <source>
        <dbReference type="SAM" id="MobiDB-lite"/>
    </source>
</evidence>